<feature type="domain" description="Endonuclease/exonuclease/phosphatase" evidence="2">
    <location>
        <begin position="120"/>
        <end position="251"/>
    </location>
</feature>
<evidence type="ECO:0000313" key="3">
    <source>
        <dbReference type="EMBL" id="KAF7808311.1"/>
    </source>
</evidence>
<accession>A0A834W764</accession>
<feature type="compositionally biased region" description="Basic and acidic residues" evidence="1">
    <location>
        <begin position="7"/>
        <end position="36"/>
    </location>
</feature>
<feature type="compositionally biased region" description="Low complexity" evidence="1">
    <location>
        <begin position="74"/>
        <end position="84"/>
    </location>
</feature>
<dbReference type="Proteomes" id="UP000634136">
    <property type="component" value="Unassembled WGS sequence"/>
</dbReference>
<dbReference type="Pfam" id="PF03372">
    <property type="entry name" value="Exo_endo_phos"/>
    <property type="match status" value="1"/>
</dbReference>
<comment type="caution">
    <text evidence="3">The sequence shown here is derived from an EMBL/GenBank/DDBJ whole genome shotgun (WGS) entry which is preliminary data.</text>
</comment>
<dbReference type="EMBL" id="JAAIUW010000011">
    <property type="protein sequence ID" value="KAF7808311.1"/>
    <property type="molecule type" value="Genomic_DNA"/>
</dbReference>
<proteinExistence type="predicted"/>
<name>A0A834W764_9FABA</name>
<dbReference type="InterPro" id="IPR005135">
    <property type="entry name" value="Endo/exonuclease/phosphatase"/>
</dbReference>
<protein>
    <recommendedName>
        <fullName evidence="2">Endonuclease/exonuclease/phosphatase domain-containing protein</fullName>
    </recommendedName>
</protein>
<evidence type="ECO:0000256" key="1">
    <source>
        <dbReference type="SAM" id="MobiDB-lite"/>
    </source>
</evidence>
<sequence>MGATRFDILHDLGDQEERNMGSGSDTDRVGDSDKGPADPMISRSNDGKMVVMDKQQWRHAVPKQPTLVNRPKVGPIIGPHSNSSGSGGSKVRNPQPAPSLNYANVKEPPDKGLIRNAITGKGVRTVTKHGQFIHMQILDGGSCWFLTVVFGSPQLAQRRELWRNLNLIGNSMQWPWCIAGDFNAFLAINENVGGSSSGSRPDSFFREMVDTNELIDLGFAGPGVTWRRKDLAIRLDRALANVSWRMRFPEASVLHLPHFKSNHSPLLIKLVNNDPSSNRKDRPFRFLASWMLHEDFQNLMQGVWQSNWHTSLSNFHEKVST</sequence>
<dbReference type="PANTHER" id="PTHR33710:SF77">
    <property type="entry name" value="DNASE I-LIKE SUPERFAMILY PROTEIN"/>
    <property type="match status" value="1"/>
</dbReference>
<dbReference type="GO" id="GO:0003824">
    <property type="term" value="F:catalytic activity"/>
    <property type="evidence" value="ECO:0007669"/>
    <property type="project" value="InterPro"/>
</dbReference>
<feature type="region of interest" description="Disordered" evidence="1">
    <location>
        <begin position="61"/>
        <end position="108"/>
    </location>
</feature>
<dbReference type="AlphaFoldDB" id="A0A834W764"/>
<gene>
    <name evidence="3" type="ORF">G2W53_035054</name>
</gene>
<organism evidence="3 4">
    <name type="scientific">Senna tora</name>
    <dbReference type="NCBI Taxonomy" id="362788"/>
    <lineage>
        <taxon>Eukaryota</taxon>
        <taxon>Viridiplantae</taxon>
        <taxon>Streptophyta</taxon>
        <taxon>Embryophyta</taxon>
        <taxon>Tracheophyta</taxon>
        <taxon>Spermatophyta</taxon>
        <taxon>Magnoliopsida</taxon>
        <taxon>eudicotyledons</taxon>
        <taxon>Gunneridae</taxon>
        <taxon>Pentapetalae</taxon>
        <taxon>rosids</taxon>
        <taxon>fabids</taxon>
        <taxon>Fabales</taxon>
        <taxon>Fabaceae</taxon>
        <taxon>Caesalpinioideae</taxon>
        <taxon>Cassia clade</taxon>
        <taxon>Senna</taxon>
    </lineage>
</organism>
<dbReference type="PANTHER" id="PTHR33710">
    <property type="entry name" value="BNAC02G09200D PROTEIN"/>
    <property type="match status" value="1"/>
</dbReference>
<dbReference type="Gene3D" id="3.60.10.10">
    <property type="entry name" value="Endonuclease/exonuclease/phosphatase"/>
    <property type="match status" value="1"/>
</dbReference>
<reference evidence="3" key="1">
    <citation type="submission" date="2020-09" db="EMBL/GenBank/DDBJ databases">
        <title>Genome-Enabled Discovery of Anthraquinone Biosynthesis in Senna tora.</title>
        <authorList>
            <person name="Kang S.-H."/>
            <person name="Pandey R.P."/>
            <person name="Lee C.-M."/>
            <person name="Sim J.-S."/>
            <person name="Jeong J.-T."/>
            <person name="Choi B.-S."/>
            <person name="Jung M."/>
            <person name="Ginzburg D."/>
            <person name="Zhao K."/>
            <person name="Won S.Y."/>
            <person name="Oh T.-J."/>
            <person name="Yu Y."/>
            <person name="Kim N.-H."/>
            <person name="Lee O.R."/>
            <person name="Lee T.-H."/>
            <person name="Bashyal P."/>
            <person name="Kim T.-S."/>
            <person name="Lee W.-H."/>
            <person name="Kawkins C."/>
            <person name="Kim C.-K."/>
            <person name="Kim J.S."/>
            <person name="Ahn B.O."/>
            <person name="Rhee S.Y."/>
            <person name="Sohng J.K."/>
        </authorList>
    </citation>
    <scope>NUCLEOTIDE SEQUENCE</scope>
    <source>
        <tissue evidence="3">Leaf</tissue>
    </source>
</reference>
<keyword evidence="4" id="KW-1185">Reference proteome</keyword>
<evidence type="ECO:0000259" key="2">
    <source>
        <dbReference type="Pfam" id="PF03372"/>
    </source>
</evidence>
<dbReference type="InterPro" id="IPR036691">
    <property type="entry name" value="Endo/exonu/phosph_ase_sf"/>
</dbReference>
<feature type="region of interest" description="Disordered" evidence="1">
    <location>
        <begin position="1"/>
        <end position="49"/>
    </location>
</feature>
<dbReference type="OrthoDB" id="1720282at2759"/>
<dbReference type="SUPFAM" id="SSF56219">
    <property type="entry name" value="DNase I-like"/>
    <property type="match status" value="1"/>
</dbReference>
<evidence type="ECO:0000313" key="4">
    <source>
        <dbReference type="Proteomes" id="UP000634136"/>
    </source>
</evidence>